<keyword evidence="6" id="KW-0694">RNA-binding</keyword>
<dbReference type="GO" id="GO:0046872">
    <property type="term" value="F:metal ion binding"/>
    <property type="evidence" value="ECO:0007669"/>
    <property type="project" value="UniProtKB-KW"/>
</dbReference>
<evidence type="ECO:0000256" key="4">
    <source>
        <dbReference type="ARBA" id="ARBA00044692"/>
    </source>
</evidence>
<comment type="caution">
    <text evidence="9">The sequence shown here is derived from an EMBL/GenBank/DDBJ whole genome shotgun (WGS) entry which is preliminary data.</text>
</comment>
<feature type="region of interest" description="Disordered" evidence="7">
    <location>
        <begin position="1"/>
        <end position="24"/>
    </location>
</feature>
<dbReference type="EC" id="3.6.1.-" evidence="6"/>
<dbReference type="InterPro" id="IPR013961">
    <property type="entry name" value="RAI1"/>
</dbReference>
<keyword evidence="6" id="KW-0378">Hydrolase</keyword>
<dbReference type="GO" id="GO:0005634">
    <property type="term" value="C:nucleus"/>
    <property type="evidence" value="ECO:0007669"/>
    <property type="project" value="UniProtKB-SubCell"/>
</dbReference>
<name>A0A2S4VCK6_9BASI</name>
<evidence type="ECO:0000256" key="5">
    <source>
        <dbReference type="ARBA" id="ARBA00048124"/>
    </source>
</evidence>
<keyword evidence="6" id="KW-0479">Metal-binding</keyword>
<reference evidence="9" key="1">
    <citation type="submission" date="2017-12" db="EMBL/GenBank/DDBJ databases">
        <title>Gene loss provides genomic basis for host adaptation in cereal stripe rust fungi.</title>
        <authorList>
            <person name="Xia C."/>
        </authorList>
    </citation>
    <scope>NUCLEOTIDE SEQUENCE [LARGE SCALE GENOMIC DNA]</scope>
    <source>
        <strain evidence="9">93-210</strain>
    </source>
</reference>
<dbReference type="GO" id="GO:0003723">
    <property type="term" value="F:RNA binding"/>
    <property type="evidence" value="ECO:0007669"/>
    <property type="project" value="UniProtKB-KW"/>
</dbReference>
<sequence>MDKLSLTNLKLGSASKSTSPLHRRMSEATHSLRHHRNLLKAWNHHDHASSAIESSSPPATFIQVPTLPPMSELLVDGSTAFNKDDLCSITDPIIESTVKPLPIGPDSLPVLASTPPSTISSSSSTSCSLDDHDTPNTDSPPSPQPNPPPNHVQPPVEECLAPTNTPKIASPPPPKNNLIGILYRKKKVQNSDDHPVINKNSGTPTTTNRKKMPVDLSNLLNSTPVSPPHSHYPNQEGPSAIELANLLSPAVDTHRALPKQQQQQQNDEDAEFKKIPLTAASIHTLSQSSITKQVYQRPIPFTSFSYDPDRKIRTGVHQFESLRPLHVPKDLVGFNLTHRIDQAIYRDESIDEGLDGLLISLIDYVDNVNPQERLDHCRGILGSNLITWRGILTKLCASVYESSRPGSEENGWTKEVMMVDGIIYIVEAPPPDSSQEGNSSTTQTYYGHSYESLVTNPKGFEDVNTNVQWCSVVKVNLNGNRIIIGGEVDCILPHTFDQIQTYLRNNVDDLDNRNMEPVQSDEFIEVKTSILPIHVGLRDRNGIVRGVSEYNTLEIPSIVKSKMNKQNHNARWSTEKCLSSGTSIIEFVRDKLNQHRKDDDEKCRLSYFHNRFQSIVDDEVLRRRSLQDDNEEKKIGISEECHQDIRDYLQGWPVYNLVFKPPQSAGKNGTLELIEIDSDRPSRTCTNDSLFGFDHSLLTINNSDGNRTRIGFLPSIWIQYLVGIKVQLAVEEEKLKS</sequence>
<feature type="compositionally biased region" description="Polar residues" evidence="7">
    <location>
        <begin position="198"/>
        <end position="207"/>
    </location>
</feature>
<evidence type="ECO:0000259" key="8">
    <source>
        <dbReference type="Pfam" id="PF08652"/>
    </source>
</evidence>
<keyword evidence="6" id="KW-0540">Nuclease</keyword>
<comment type="subcellular location">
    <subcellularLocation>
        <location evidence="6">Nucleus</location>
    </subcellularLocation>
</comment>
<feature type="compositionally biased region" description="Polar residues" evidence="7">
    <location>
        <begin position="1"/>
        <end position="20"/>
    </location>
</feature>
<dbReference type="GO" id="GO:0000956">
    <property type="term" value="P:nuclear-transcribed mRNA catabolic process"/>
    <property type="evidence" value="ECO:0007669"/>
    <property type="project" value="TreeGrafter"/>
</dbReference>
<dbReference type="GO" id="GO:0004518">
    <property type="term" value="F:nuclease activity"/>
    <property type="evidence" value="ECO:0007669"/>
    <property type="project" value="UniProtKB-KW"/>
</dbReference>
<organism evidence="9 10">
    <name type="scientific">Puccinia striiformis</name>
    <dbReference type="NCBI Taxonomy" id="27350"/>
    <lineage>
        <taxon>Eukaryota</taxon>
        <taxon>Fungi</taxon>
        <taxon>Dikarya</taxon>
        <taxon>Basidiomycota</taxon>
        <taxon>Pucciniomycotina</taxon>
        <taxon>Pucciniomycetes</taxon>
        <taxon>Pucciniales</taxon>
        <taxon>Pucciniaceae</taxon>
        <taxon>Puccinia</taxon>
    </lineage>
</organism>
<dbReference type="VEuPathDB" id="FungiDB:PSTT_08453"/>
<evidence type="ECO:0000256" key="1">
    <source>
        <dbReference type="ARBA" id="ARBA00001968"/>
    </source>
</evidence>
<evidence type="ECO:0000313" key="9">
    <source>
        <dbReference type="EMBL" id="POW07237.1"/>
    </source>
</evidence>
<evidence type="ECO:0000256" key="6">
    <source>
        <dbReference type="RuleBase" id="RU367113"/>
    </source>
</evidence>
<dbReference type="InterPro" id="IPR039039">
    <property type="entry name" value="RAI1-like_fam"/>
</dbReference>
<dbReference type="Pfam" id="PF08652">
    <property type="entry name" value="RAI1"/>
    <property type="match status" value="1"/>
</dbReference>
<keyword evidence="10" id="KW-1185">Reference proteome</keyword>
<dbReference type="GO" id="GO:0110155">
    <property type="term" value="P:NAD-cap decapping"/>
    <property type="evidence" value="ECO:0007669"/>
    <property type="project" value="TreeGrafter"/>
</dbReference>
<dbReference type="Proteomes" id="UP000239156">
    <property type="component" value="Unassembled WGS sequence"/>
</dbReference>
<protein>
    <recommendedName>
        <fullName evidence="6">Decapping nuclease</fullName>
        <ecNumber evidence="6">3.6.1.-</ecNumber>
    </recommendedName>
</protein>
<dbReference type="GO" id="GO:0034353">
    <property type="term" value="F:mRNA 5'-diphosphatase activity"/>
    <property type="evidence" value="ECO:0007669"/>
    <property type="project" value="TreeGrafter"/>
</dbReference>
<comment type="catalytic activity">
    <reaction evidence="3">
        <text>a 5'-end (N(7)-methyl 5'-triphosphoguanosine)-ribonucleoside-ribonucleotide in mRNA + H2O = a (N(7)-methyl 5'-triphosphoguanosine)-nucleoside + a 5'-end phospho-ribonucleoside in mRNA + H(+)</text>
        <dbReference type="Rhea" id="RHEA:66928"/>
        <dbReference type="Rhea" id="RHEA-COMP:15692"/>
        <dbReference type="Rhea" id="RHEA-COMP:17313"/>
        <dbReference type="ChEBI" id="CHEBI:15377"/>
        <dbReference type="ChEBI" id="CHEBI:15378"/>
        <dbReference type="ChEBI" id="CHEBI:138282"/>
        <dbReference type="ChEBI" id="CHEBI:172876"/>
        <dbReference type="ChEBI" id="CHEBI:172877"/>
    </reaction>
    <physiologicalReaction direction="left-to-right" evidence="3">
        <dbReference type="Rhea" id="RHEA:66929"/>
    </physiologicalReaction>
</comment>
<proteinExistence type="inferred from homology"/>
<evidence type="ECO:0000256" key="2">
    <source>
        <dbReference type="ARBA" id="ARBA00006562"/>
    </source>
</evidence>
<feature type="compositionally biased region" description="Low complexity" evidence="7">
    <location>
        <begin position="113"/>
        <end position="128"/>
    </location>
</feature>
<dbReference type="VEuPathDB" id="FungiDB:PSHT_09686"/>
<evidence type="ECO:0000313" key="10">
    <source>
        <dbReference type="Proteomes" id="UP000239156"/>
    </source>
</evidence>
<keyword evidence="6" id="KW-0547">Nucleotide-binding</keyword>
<dbReference type="AlphaFoldDB" id="A0A2S4VCK6"/>
<dbReference type="PANTHER" id="PTHR12395:SF9">
    <property type="entry name" value="DECAPPING AND EXORIBONUCLEASE PROTEIN"/>
    <property type="match status" value="1"/>
</dbReference>
<dbReference type="EMBL" id="PKSL01000077">
    <property type="protein sequence ID" value="POW07237.1"/>
    <property type="molecule type" value="Genomic_DNA"/>
</dbReference>
<comment type="similarity">
    <text evidence="2 6">Belongs to the DXO/Dom3Z family.</text>
</comment>
<comment type="cofactor">
    <cofactor evidence="1 6">
        <name>a divalent metal cation</name>
        <dbReference type="ChEBI" id="CHEBI:60240"/>
    </cofactor>
</comment>
<feature type="region of interest" description="Disordered" evidence="7">
    <location>
        <begin position="107"/>
        <end position="211"/>
    </location>
</feature>
<dbReference type="GO" id="GO:0000166">
    <property type="term" value="F:nucleotide binding"/>
    <property type="evidence" value="ECO:0007669"/>
    <property type="project" value="UniProtKB-KW"/>
</dbReference>
<comment type="catalytic activity">
    <reaction evidence="5">
        <text>a 5'-end NAD(+)-phospho-ribonucleoside in mRNA + H2O = a 5'-end phospho-ribonucleoside in mRNA + NAD(+) + H(+)</text>
        <dbReference type="Rhea" id="RHEA:60880"/>
        <dbReference type="Rhea" id="RHEA-COMP:15692"/>
        <dbReference type="Rhea" id="RHEA-COMP:15698"/>
        <dbReference type="ChEBI" id="CHEBI:15377"/>
        <dbReference type="ChEBI" id="CHEBI:15378"/>
        <dbReference type="ChEBI" id="CHEBI:57540"/>
        <dbReference type="ChEBI" id="CHEBI:138282"/>
        <dbReference type="ChEBI" id="CHEBI:144029"/>
    </reaction>
    <physiologicalReaction direction="left-to-right" evidence="5">
        <dbReference type="Rhea" id="RHEA:60881"/>
    </physiologicalReaction>
</comment>
<keyword evidence="6" id="KW-0539">Nucleus</keyword>
<accession>A0A2S4VCK6</accession>
<feature type="domain" description="RAI1-like" evidence="8">
    <location>
        <begin position="296"/>
        <end position="612"/>
    </location>
</feature>
<dbReference type="PANTHER" id="PTHR12395">
    <property type="entry name" value="DOM-3 RELATED"/>
    <property type="match status" value="1"/>
</dbReference>
<evidence type="ECO:0000256" key="3">
    <source>
        <dbReference type="ARBA" id="ARBA00044676"/>
    </source>
</evidence>
<feature type="compositionally biased region" description="Pro residues" evidence="7">
    <location>
        <begin position="138"/>
        <end position="152"/>
    </location>
</feature>
<comment type="catalytic activity">
    <reaction evidence="4">
        <text>a 5'-end triphospho-ribonucleoside in mRNA + H2O = a 5'-end phospho-ribonucleoside in mRNA + diphosphate + H(+)</text>
        <dbReference type="Rhea" id="RHEA:78683"/>
        <dbReference type="Rhea" id="RHEA-COMP:15692"/>
        <dbReference type="Rhea" id="RHEA-COMP:17164"/>
        <dbReference type="ChEBI" id="CHEBI:15377"/>
        <dbReference type="ChEBI" id="CHEBI:15378"/>
        <dbReference type="ChEBI" id="CHEBI:33019"/>
        <dbReference type="ChEBI" id="CHEBI:138282"/>
        <dbReference type="ChEBI" id="CHEBI:167618"/>
    </reaction>
    <physiologicalReaction direction="left-to-right" evidence="4">
        <dbReference type="Rhea" id="RHEA:78684"/>
    </physiologicalReaction>
</comment>
<evidence type="ECO:0000256" key="7">
    <source>
        <dbReference type="SAM" id="MobiDB-lite"/>
    </source>
</evidence>
<gene>
    <name evidence="9" type="ORF">PSTT_08453</name>
</gene>
<comment type="function">
    <text evidence="6">Decapping enzyme for NAD-capped RNAs: specifically hydrolyzes the nicotinamide adenine dinucleotide (NAD) cap from a subset of RNAs by removing the entire NAD moiety from the 5'-end of an NAD-capped RNA.</text>
</comment>
<dbReference type="GO" id="GO:0005829">
    <property type="term" value="C:cytosol"/>
    <property type="evidence" value="ECO:0007669"/>
    <property type="project" value="TreeGrafter"/>
</dbReference>